<dbReference type="RefSeq" id="WP_206157051.1">
    <property type="nucleotide sequence ID" value="NZ_VUNB01000022.1"/>
</dbReference>
<feature type="non-terminal residue" evidence="1">
    <location>
        <position position="1"/>
    </location>
</feature>
<organism evidence="1">
    <name type="scientific">Baileyella intestinalis</name>
    <dbReference type="NCBI Taxonomy" id="2606709"/>
    <lineage>
        <taxon>Bacteria</taxon>
        <taxon>Bacillati</taxon>
        <taxon>Bacillota</taxon>
        <taxon>Clostridia</taxon>
        <taxon>Peptostreptococcales</taxon>
        <taxon>Anaerovoracaceae</taxon>
        <taxon>Baileyella</taxon>
    </lineage>
</organism>
<dbReference type="Pfam" id="PF05991">
    <property type="entry name" value="NYN_YacP"/>
    <property type="match status" value="1"/>
</dbReference>
<dbReference type="PANTHER" id="PTHR34547">
    <property type="entry name" value="YACP-LIKE NYN DOMAIN PROTEIN"/>
    <property type="match status" value="1"/>
</dbReference>
<dbReference type="InterPro" id="IPR010298">
    <property type="entry name" value="YacP-like"/>
</dbReference>
<dbReference type="PANTHER" id="PTHR34547:SF1">
    <property type="entry name" value="YACP-LIKE NYN DOMAIN PROTEIN"/>
    <property type="match status" value="1"/>
</dbReference>
<name>A0A6A8MA72_9FIRM</name>
<dbReference type="EMBL" id="VUNB01000022">
    <property type="protein sequence ID" value="MST69733.1"/>
    <property type="molecule type" value="Genomic_DNA"/>
</dbReference>
<protein>
    <submittedName>
        <fullName evidence="1">NYN domain-containing protein</fullName>
    </submittedName>
</protein>
<dbReference type="CDD" id="cd10912">
    <property type="entry name" value="PIN_YacP-like"/>
    <property type="match status" value="1"/>
</dbReference>
<dbReference type="AlphaFoldDB" id="A0A6A8MA72"/>
<reference evidence="1" key="1">
    <citation type="submission" date="2019-09" db="EMBL/GenBank/DDBJ databases">
        <title>In-depth cultivation of the pig gut microbiome towards novel bacterial diversity and tailored functional studies.</title>
        <authorList>
            <person name="Wylensek D."/>
            <person name="Hitch T.C.A."/>
            <person name="Clavel T."/>
        </authorList>
    </citation>
    <scope>NUCLEOTIDE SEQUENCE</scope>
    <source>
        <strain evidence="1">RF-744-FAT-WT-3</strain>
    </source>
</reference>
<comment type="caution">
    <text evidence="1">The sequence shown here is derived from an EMBL/GenBank/DDBJ whole genome shotgun (WGS) entry which is preliminary data.</text>
</comment>
<gene>
    <name evidence="1" type="ORF">FYJ66_09115</name>
</gene>
<proteinExistence type="predicted"/>
<accession>A0A6A8MA72</accession>
<evidence type="ECO:0000313" key="1">
    <source>
        <dbReference type="EMBL" id="MST69733.1"/>
    </source>
</evidence>
<sequence length="211" mass="24394">WDEVKEHMHIQIKEANTTSYASYVKHTVREEELKKVFNSLGGNNKKAEKPIKKKAKVDMNLNQIHVEDKKPDCLMIDGYNMIYDWQDLKDIAKVNIESARDELINRISNYQGYKRIKVILVFDGYRVKNNTGSHFNQGNLDIIYTRYNQTADSYIEKAVHDLKKKYELSVATSDGLIQNAILANGAKRISARELEIAVKNVNKRALSYLKK</sequence>